<reference evidence="9" key="1">
    <citation type="submission" date="2023-07" db="EMBL/GenBank/DDBJ databases">
        <title>Chryseobacterium sp. GMJ5 Genome sequencing and assembly.</title>
        <authorList>
            <person name="Jung Y."/>
        </authorList>
    </citation>
    <scope>NUCLEOTIDE SEQUENCE [LARGE SCALE GENOMIC DNA]</scope>
    <source>
        <strain evidence="9">GMJ5</strain>
    </source>
</reference>
<evidence type="ECO:0000256" key="3">
    <source>
        <dbReference type="ARBA" id="ARBA00022692"/>
    </source>
</evidence>
<evidence type="ECO:0000259" key="7">
    <source>
        <dbReference type="Pfam" id="PF06271"/>
    </source>
</evidence>
<gene>
    <name evidence="8" type="ORF">N0B16_12415</name>
</gene>
<comment type="subcellular location">
    <subcellularLocation>
        <location evidence="1">Cell membrane</location>
        <topology evidence="1">Multi-pass membrane protein</topology>
    </subcellularLocation>
</comment>
<feature type="transmembrane region" description="Helical" evidence="6">
    <location>
        <begin position="60"/>
        <end position="78"/>
    </location>
</feature>
<dbReference type="InterPro" id="IPR010432">
    <property type="entry name" value="RDD"/>
</dbReference>
<dbReference type="Proteomes" id="UP001208114">
    <property type="component" value="Unassembled WGS sequence"/>
</dbReference>
<evidence type="ECO:0000256" key="4">
    <source>
        <dbReference type="ARBA" id="ARBA00022989"/>
    </source>
</evidence>
<feature type="transmembrane region" description="Helical" evidence="6">
    <location>
        <begin position="27"/>
        <end position="54"/>
    </location>
</feature>
<evidence type="ECO:0000256" key="6">
    <source>
        <dbReference type="SAM" id="Phobius"/>
    </source>
</evidence>
<evidence type="ECO:0000313" key="9">
    <source>
        <dbReference type="Proteomes" id="UP001208114"/>
    </source>
</evidence>
<sequence length="165" mass="19340">MKKYLQIVDRHKASLGTRFVNNFIDTIILLIINFILSFISAVIYNVTFIHFFYFYNNGGFLWNVFMGSVFGFVYFFFWENFTDGRTPGKYITGTKVISTDGKKPTTRQIVSRSLYRLIPFEAFTFFGTDGWHDSMTDTRVINYKNYESERQLKDEINSIGVKETA</sequence>
<proteinExistence type="predicted"/>
<evidence type="ECO:0000256" key="1">
    <source>
        <dbReference type="ARBA" id="ARBA00004651"/>
    </source>
</evidence>
<organism evidence="8 9">
    <name type="scientific">Chryseobacterium gilvum</name>
    <dbReference type="NCBI Taxonomy" id="2976534"/>
    <lineage>
        <taxon>Bacteria</taxon>
        <taxon>Pseudomonadati</taxon>
        <taxon>Bacteroidota</taxon>
        <taxon>Flavobacteriia</taxon>
        <taxon>Flavobacteriales</taxon>
        <taxon>Weeksellaceae</taxon>
        <taxon>Chryseobacterium group</taxon>
        <taxon>Chryseobacterium</taxon>
    </lineage>
</organism>
<evidence type="ECO:0000313" key="8">
    <source>
        <dbReference type="EMBL" id="MCU7615244.1"/>
    </source>
</evidence>
<dbReference type="PANTHER" id="PTHR36115:SF4">
    <property type="entry name" value="MEMBRANE PROTEIN"/>
    <property type="match status" value="1"/>
</dbReference>
<keyword evidence="9" id="KW-1185">Reference proteome</keyword>
<keyword evidence="5 6" id="KW-0472">Membrane</keyword>
<accession>A0ABT2W1Q7</accession>
<keyword evidence="4 6" id="KW-1133">Transmembrane helix</keyword>
<protein>
    <submittedName>
        <fullName evidence="8">RDD family protein</fullName>
    </submittedName>
</protein>
<evidence type="ECO:0000256" key="2">
    <source>
        <dbReference type="ARBA" id="ARBA00022475"/>
    </source>
</evidence>
<keyword evidence="3 6" id="KW-0812">Transmembrane</keyword>
<dbReference type="Pfam" id="PF06271">
    <property type="entry name" value="RDD"/>
    <property type="match status" value="1"/>
</dbReference>
<feature type="domain" description="RDD" evidence="7">
    <location>
        <begin position="13"/>
        <end position="126"/>
    </location>
</feature>
<comment type="caution">
    <text evidence="8">The sequence shown here is derived from an EMBL/GenBank/DDBJ whole genome shotgun (WGS) entry which is preliminary data.</text>
</comment>
<name>A0ABT2W1Q7_9FLAO</name>
<dbReference type="InterPro" id="IPR051791">
    <property type="entry name" value="Pra-immunoreactive"/>
</dbReference>
<dbReference type="PANTHER" id="PTHR36115">
    <property type="entry name" value="PROLINE-RICH ANTIGEN HOMOLOG-RELATED"/>
    <property type="match status" value="1"/>
</dbReference>
<dbReference type="RefSeq" id="WP_262991266.1">
    <property type="nucleotide sequence ID" value="NZ_JAOTEN010000004.1"/>
</dbReference>
<keyword evidence="2" id="KW-1003">Cell membrane</keyword>
<evidence type="ECO:0000256" key="5">
    <source>
        <dbReference type="ARBA" id="ARBA00023136"/>
    </source>
</evidence>
<dbReference type="EMBL" id="JAOTEN010000004">
    <property type="protein sequence ID" value="MCU7615244.1"/>
    <property type="molecule type" value="Genomic_DNA"/>
</dbReference>